<dbReference type="GO" id="GO:0003714">
    <property type="term" value="F:transcription corepressor activity"/>
    <property type="evidence" value="ECO:0007669"/>
    <property type="project" value="InterPro"/>
</dbReference>
<dbReference type="EMBL" id="QWEH01000001">
    <property type="protein sequence ID" value="RHW35096.1"/>
    <property type="molecule type" value="Genomic_DNA"/>
</dbReference>
<dbReference type="Gene3D" id="3.40.50.720">
    <property type="entry name" value="NAD(P)-binding Rossmann-like Domain"/>
    <property type="match status" value="2"/>
</dbReference>
<dbReference type="InterPro" id="IPR043322">
    <property type="entry name" value="CtBP"/>
</dbReference>
<dbReference type="RefSeq" id="WP_118888295.1">
    <property type="nucleotide sequence ID" value="NZ_PHUT01000001.1"/>
</dbReference>
<keyword evidence="3" id="KW-0520">NAD</keyword>
<dbReference type="PANTHER" id="PTHR42789">
    <property type="entry name" value="D-ISOMER SPECIFIC 2-HYDROXYACID DEHYDROGENASE FAMILY PROTEIN (AFU_ORTHOLOGUE AFUA_6G10090)"/>
    <property type="match status" value="1"/>
</dbReference>
<evidence type="ECO:0000256" key="1">
    <source>
        <dbReference type="ARBA" id="ARBA00005854"/>
    </source>
</evidence>
<evidence type="ECO:0000259" key="4">
    <source>
        <dbReference type="Pfam" id="PF02826"/>
    </source>
</evidence>
<feature type="domain" description="D-isomer specific 2-hydroxyacid dehydrogenase NAD-binding" evidence="4">
    <location>
        <begin position="115"/>
        <end position="291"/>
    </location>
</feature>
<dbReference type="GO" id="GO:0051287">
    <property type="term" value="F:NAD binding"/>
    <property type="evidence" value="ECO:0007669"/>
    <property type="project" value="InterPro"/>
</dbReference>
<dbReference type="Proteomes" id="UP000285456">
    <property type="component" value="Unassembled WGS sequence"/>
</dbReference>
<evidence type="ECO:0000256" key="2">
    <source>
        <dbReference type="ARBA" id="ARBA00023002"/>
    </source>
</evidence>
<dbReference type="Pfam" id="PF02826">
    <property type="entry name" value="2-Hacid_dh_C"/>
    <property type="match status" value="1"/>
</dbReference>
<keyword evidence="2" id="KW-0560">Oxidoreductase</keyword>
<dbReference type="GO" id="GO:0016616">
    <property type="term" value="F:oxidoreductase activity, acting on the CH-OH group of donors, NAD or NADP as acceptor"/>
    <property type="evidence" value="ECO:0007669"/>
    <property type="project" value="InterPro"/>
</dbReference>
<dbReference type="InterPro" id="IPR036291">
    <property type="entry name" value="NAD(P)-bd_dom_sf"/>
</dbReference>
<dbReference type="InterPro" id="IPR006140">
    <property type="entry name" value="D-isomer_DH_NAD-bd"/>
</dbReference>
<comment type="caution">
    <text evidence="5">The sequence shown here is derived from an EMBL/GenBank/DDBJ whole genome shotgun (WGS) entry which is preliminary data.</text>
</comment>
<protein>
    <submittedName>
        <fullName evidence="5">C-terminal binding protein</fullName>
    </submittedName>
</protein>
<proteinExistence type="inferred from homology"/>
<evidence type="ECO:0000313" key="6">
    <source>
        <dbReference type="Proteomes" id="UP000285456"/>
    </source>
</evidence>
<reference evidence="5 6" key="1">
    <citation type="journal article" date="2007" name="Int. J. Syst. Evol. Microbiol.">
        <title>Oceanobacillus profundus sp. nov., isolated from a deep-sea sediment core.</title>
        <authorList>
            <person name="Kim Y.G."/>
            <person name="Choi D.H."/>
            <person name="Hyun S."/>
            <person name="Cho B.C."/>
        </authorList>
    </citation>
    <scope>NUCLEOTIDE SEQUENCE [LARGE SCALE GENOMIC DNA]</scope>
    <source>
        <strain evidence="5 6">DSM 18246</strain>
    </source>
</reference>
<dbReference type="PANTHER" id="PTHR42789:SF1">
    <property type="entry name" value="D-ISOMER SPECIFIC 2-HYDROXYACID DEHYDROGENASE FAMILY PROTEIN (AFU_ORTHOLOGUE AFUA_6G10090)"/>
    <property type="match status" value="1"/>
</dbReference>
<dbReference type="AlphaFoldDB" id="A0A417YMZ4"/>
<dbReference type="SUPFAM" id="SSF51735">
    <property type="entry name" value="NAD(P)-binding Rossmann-fold domains"/>
    <property type="match status" value="1"/>
</dbReference>
<organism evidence="5 6">
    <name type="scientific">Oceanobacillus profundus</name>
    <dbReference type="NCBI Taxonomy" id="372463"/>
    <lineage>
        <taxon>Bacteria</taxon>
        <taxon>Bacillati</taxon>
        <taxon>Bacillota</taxon>
        <taxon>Bacilli</taxon>
        <taxon>Bacillales</taxon>
        <taxon>Bacillaceae</taxon>
        <taxon>Oceanobacillus</taxon>
    </lineage>
</organism>
<comment type="similarity">
    <text evidence="1">Belongs to the D-isomer specific 2-hydroxyacid dehydrogenase family.</text>
</comment>
<dbReference type="InterPro" id="IPR029753">
    <property type="entry name" value="D-isomer_DH_CS"/>
</dbReference>
<accession>A0A417YMZ4</accession>
<dbReference type="CDD" id="cd05299">
    <property type="entry name" value="CtBP_dh"/>
    <property type="match status" value="1"/>
</dbReference>
<evidence type="ECO:0000313" key="5">
    <source>
        <dbReference type="EMBL" id="RHW35096.1"/>
    </source>
</evidence>
<dbReference type="OrthoDB" id="9805416at2"/>
<name>A0A417YMZ4_9BACI</name>
<keyword evidence="6" id="KW-1185">Reference proteome</keyword>
<dbReference type="PROSITE" id="PS00671">
    <property type="entry name" value="D_2_HYDROXYACID_DH_3"/>
    <property type="match status" value="1"/>
</dbReference>
<gene>
    <name evidence="5" type="ORF">D1B32_00290</name>
</gene>
<evidence type="ECO:0000256" key="3">
    <source>
        <dbReference type="ARBA" id="ARBA00023027"/>
    </source>
</evidence>
<dbReference type="PROSITE" id="PS00670">
    <property type="entry name" value="D_2_HYDROXYACID_DH_2"/>
    <property type="match status" value="1"/>
</dbReference>
<dbReference type="SUPFAM" id="SSF52283">
    <property type="entry name" value="Formate/glycerate dehydrogenase catalytic domain-like"/>
    <property type="match status" value="1"/>
</dbReference>
<dbReference type="InterPro" id="IPR050857">
    <property type="entry name" value="D-2-hydroxyacid_DH"/>
</dbReference>
<sequence length="338" mass="38070">MKKAIVVDKNYGSVTIEDLVILQKRFAEAGIELELAHFNSEEEIIAGCQDADAILGTGNPPITEKVLKQLPNLKIIQRFGIGVNSINLPAATETDTVVLYMPGFCVEELAAHATSLILGLFRNAAYYDRRIRNGEWPKAKYYAPKSIPEITLGLYGFGGSAKPLYEVFRKGFHSRVITCDPYLPESIKEQFDVEIVDFDTLLKESDVISLHAPLNDETRHIFNREAFRKMKNDAMIVNIARGALIDEKALIDALQEEEIRFAGLDVFEIEPLDANSPLRNMDNVILTSHSAFYGEGSKRTQLNWAYELVGQALNERKVQKEFVANKKIYNSNTEFSFE</sequence>